<dbReference type="EMBL" id="JACHMM010000001">
    <property type="protein sequence ID" value="MBB5786000.1"/>
    <property type="molecule type" value="Genomic_DNA"/>
</dbReference>
<comment type="caution">
    <text evidence="1">The sequence shown here is derived from an EMBL/GenBank/DDBJ whole genome shotgun (WGS) entry which is preliminary data.</text>
</comment>
<dbReference type="AlphaFoldDB" id="A0A7W9GLJ8"/>
<accession>A0A7W9GLJ8</accession>
<proteinExistence type="predicted"/>
<evidence type="ECO:0000313" key="2">
    <source>
        <dbReference type="Proteomes" id="UP000542813"/>
    </source>
</evidence>
<evidence type="ECO:0000313" key="1">
    <source>
        <dbReference type="EMBL" id="MBB5786000.1"/>
    </source>
</evidence>
<name>A0A7W9GLJ8_9ACTN</name>
<keyword evidence="2" id="KW-1185">Reference proteome</keyword>
<organism evidence="1 2">
    <name type="scientific">Jiangella mangrovi</name>
    <dbReference type="NCBI Taxonomy" id="1524084"/>
    <lineage>
        <taxon>Bacteria</taxon>
        <taxon>Bacillati</taxon>
        <taxon>Actinomycetota</taxon>
        <taxon>Actinomycetes</taxon>
        <taxon>Jiangellales</taxon>
        <taxon>Jiangellaceae</taxon>
        <taxon>Jiangella</taxon>
    </lineage>
</organism>
<sequence length="61" mass="6450">MAAERGLDLEELCAATSDKDAAGRELFDMEPLTVPRLCEFAAVLDVKASDIVDRALGDGAP</sequence>
<gene>
    <name evidence="1" type="ORF">HD601_000575</name>
</gene>
<dbReference type="Proteomes" id="UP000542813">
    <property type="component" value="Unassembled WGS sequence"/>
</dbReference>
<dbReference type="RefSeq" id="WP_184819156.1">
    <property type="nucleotide sequence ID" value="NZ_JACHMM010000001.1"/>
</dbReference>
<protein>
    <recommendedName>
        <fullName evidence="3">XRE family transcriptional regulator</fullName>
    </recommendedName>
</protein>
<reference evidence="1 2" key="1">
    <citation type="submission" date="2020-08" db="EMBL/GenBank/DDBJ databases">
        <title>Sequencing the genomes of 1000 actinobacteria strains.</title>
        <authorList>
            <person name="Klenk H.-P."/>
        </authorList>
    </citation>
    <scope>NUCLEOTIDE SEQUENCE [LARGE SCALE GENOMIC DNA]</scope>
    <source>
        <strain evidence="1 2">DSM 102122</strain>
    </source>
</reference>
<evidence type="ECO:0008006" key="3">
    <source>
        <dbReference type="Google" id="ProtNLM"/>
    </source>
</evidence>